<keyword evidence="4 5" id="KW-0574">Periplasm</keyword>
<comment type="function">
    <text evidence="5">Required for the activity of the bacterial periplasmic transport system of putrescine.</text>
</comment>
<name>A0ABU3VVI8_9GAMM</name>
<reference evidence="6 7" key="1">
    <citation type="submission" date="2023-10" db="EMBL/GenBank/DDBJ databases">
        <title>Characteristics and mechanism of a salt-tolerant marine origin heterotrophic nitrifying- aerobic denitrifying bacteria Marinobacter xestospongiae HN1.</title>
        <authorList>
            <person name="Qi R."/>
        </authorList>
    </citation>
    <scope>NUCLEOTIDE SEQUENCE [LARGE SCALE GENOMIC DNA]</scope>
    <source>
        <strain evidence="6 7">HN1</strain>
    </source>
</reference>
<dbReference type="EMBL" id="JAWIIJ010000003">
    <property type="protein sequence ID" value="MDV2078293.1"/>
    <property type="molecule type" value="Genomic_DNA"/>
</dbReference>
<dbReference type="SUPFAM" id="SSF53850">
    <property type="entry name" value="Periplasmic binding protein-like II"/>
    <property type="match status" value="1"/>
</dbReference>
<dbReference type="InterPro" id="IPR006059">
    <property type="entry name" value="SBP"/>
</dbReference>
<dbReference type="PROSITE" id="PS51257">
    <property type="entry name" value="PROKAR_LIPOPROTEIN"/>
    <property type="match status" value="1"/>
</dbReference>
<evidence type="ECO:0000256" key="4">
    <source>
        <dbReference type="ARBA" id="ARBA00022764"/>
    </source>
</evidence>
<evidence type="ECO:0000256" key="5">
    <source>
        <dbReference type="PIRNR" id="PIRNR019574"/>
    </source>
</evidence>
<organism evidence="6 7">
    <name type="scientific">Marinobacter xestospongiae</name>
    <dbReference type="NCBI Taxonomy" id="994319"/>
    <lineage>
        <taxon>Bacteria</taxon>
        <taxon>Pseudomonadati</taxon>
        <taxon>Pseudomonadota</taxon>
        <taxon>Gammaproteobacteria</taxon>
        <taxon>Pseudomonadales</taxon>
        <taxon>Marinobacteraceae</taxon>
        <taxon>Marinobacter</taxon>
    </lineage>
</organism>
<proteinExistence type="inferred from homology"/>
<evidence type="ECO:0000313" key="7">
    <source>
        <dbReference type="Proteomes" id="UP001269819"/>
    </source>
</evidence>
<protein>
    <recommendedName>
        <fullName evidence="5">Putrescine-binding periplasmic protein</fullName>
    </recommendedName>
</protein>
<dbReference type="PANTHER" id="PTHR30222">
    <property type="entry name" value="SPERMIDINE/PUTRESCINE-BINDING PERIPLASMIC PROTEIN"/>
    <property type="match status" value="1"/>
</dbReference>
<evidence type="ECO:0000256" key="3">
    <source>
        <dbReference type="ARBA" id="ARBA00022729"/>
    </source>
</evidence>
<dbReference type="RefSeq" id="WP_316973088.1">
    <property type="nucleotide sequence ID" value="NZ_JAWIIJ010000003.1"/>
</dbReference>
<evidence type="ECO:0000256" key="1">
    <source>
        <dbReference type="ARBA" id="ARBA00004418"/>
    </source>
</evidence>
<dbReference type="Proteomes" id="UP001269819">
    <property type="component" value="Unassembled WGS sequence"/>
</dbReference>
<comment type="caution">
    <text evidence="6">The sequence shown here is derived from an EMBL/GenBank/DDBJ whole genome shotgun (WGS) entry which is preliminary data.</text>
</comment>
<gene>
    <name evidence="6" type="ORF">RYS15_06330</name>
</gene>
<dbReference type="PIRSF" id="PIRSF019574">
    <property type="entry name" value="Periplasmic_polyamine_BP"/>
    <property type="match status" value="1"/>
</dbReference>
<keyword evidence="3" id="KW-0732">Signal</keyword>
<dbReference type="InterPro" id="IPR001188">
    <property type="entry name" value="Sperm_putr-bd"/>
</dbReference>
<keyword evidence="2 5" id="KW-0813">Transport</keyword>
<dbReference type="PRINTS" id="PR00909">
    <property type="entry name" value="SPERMDNBNDNG"/>
</dbReference>
<comment type="similarity">
    <text evidence="5">Belongs to the bacterial solute-binding protein PotD/PotF family.</text>
</comment>
<sequence length="346" mass="38778">MKKLALAGLLAMTLSGCGSDDQQVLNLYNWSEYMPQEVLDRFQEETGIQVVYTTYDSNEAMYARIKLLDDSGQYDLAVPSTYYVNKMRNEGLLTPIDHSKLSNYGQLDPELTNLNIDPDNAYSIPYLWGTTGLAYDASDVGEAPVTAWADLWKDDYSGRVMLTNDMREVFHIGLRVLGYSGNSTNPQEIEAAYNKLTELMPAVRTFNSDAPRMPYLEGETDIGMIWNGEAVMGKADMPSLEYVYPQEGVIVWLDSFVIPKNAKNVDAAHQFIDFVMRPEISALISEDIGYATPNLAAREQLDPAVASDRASYPTAVDLEQAEFQEDVGDEALQIYTKYWELLKAGR</sequence>
<dbReference type="Pfam" id="PF13416">
    <property type="entry name" value="SBP_bac_8"/>
    <property type="match status" value="1"/>
</dbReference>
<evidence type="ECO:0000313" key="6">
    <source>
        <dbReference type="EMBL" id="MDV2078293.1"/>
    </source>
</evidence>
<dbReference type="PANTHER" id="PTHR30222:SF17">
    <property type="entry name" value="SPERMIDINE_PUTRESCINE-BINDING PERIPLASMIC PROTEIN"/>
    <property type="match status" value="1"/>
</dbReference>
<dbReference type="Gene3D" id="3.40.190.10">
    <property type="entry name" value="Periplasmic binding protein-like II"/>
    <property type="match status" value="2"/>
</dbReference>
<keyword evidence="7" id="KW-1185">Reference proteome</keyword>
<accession>A0ABU3VVI8</accession>
<comment type="subcellular location">
    <subcellularLocation>
        <location evidence="1 5">Periplasm</location>
    </subcellularLocation>
</comment>
<evidence type="ECO:0000256" key="2">
    <source>
        <dbReference type="ARBA" id="ARBA00022448"/>
    </source>
</evidence>